<dbReference type="HOGENOM" id="CLU_2732002_0_0_12"/>
<reference evidence="2" key="1">
    <citation type="submission" date="2013-02" db="EMBL/GenBank/DDBJ databases">
        <title>Comparative genomics of Borrelia species.</title>
        <authorList>
            <person name="Schwan T.G."/>
            <person name="Raffel S.J."/>
            <person name="Porcella S.F."/>
        </authorList>
    </citation>
    <scope>NUCLEOTIDE SEQUENCE</scope>
    <source>
        <strain evidence="2">FR64b</strain>
        <plasmid evidence="2">unnamed</plasmid>
    </source>
</reference>
<feature type="transmembrane region" description="Helical" evidence="1">
    <location>
        <begin position="7"/>
        <end position="28"/>
    </location>
</feature>
<keyword evidence="1" id="KW-0812">Transmembrane</keyword>
<dbReference type="Pfam" id="PF03237">
    <property type="entry name" value="Terminase_6N"/>
    <property type="match status" value="1"/>
</dbReference>
<evidence type="ECO:0000256" key="1">
    <source>
        <dbReference type="SAM" id="Phobius"/>
    </source>
</evidence>
<organism evidence="2">
    <name type="scientific">Borrelia miyamotoi FR64b</name>
    <dbReference type="NCBI Taxonomy" id="1292392"/>
    <lineage>
        <taxon>Bacteria</taxon>
        <taxon>Pseudomonadati</taxon>
        <taxon>Spirochaetota</taxon>
        <taxon>Spirochaetia</taxon>
        <taxon>Spirochaetales</taxon>
        <taxon>Borreliaceae</taxon>
        <taxon>Borrelia</taxon>
    </lineage>
</organism>
<sequence length="71" mass="8267">MRNMPKLRLYFMGGIASGKTFLSCYLFLKILLANRHLYKQDTNNFIWGDSQNSLELNVLGQFDKIASMLYI</sequence>
<accession>W5SL01</accession>
<dbReference type="EMBL" id="CP004233">
    <property type="protein sequence ID" value="AHH05766.1"/>
    <property type="molecule type" value="Genomic_DNA"/>
</dbReference>
<geneLocation type="plasmid" evidence="2">
    <name>unnamed</name>
</geneLocation>
<protein>
    <submittedName>
        <fullName evidence="2">Putative terminase-like family protein</fullName>
    </submittedName>
</protein>
<gene>
    <name evidence="2" type="ORF">BOM_1223</name>
</gene>
<evidence type="ECO:0000313" key="2">
    <source>
        <dbReference type="EMBL" id="AHH05766.1"/>
    </source>
</evidence>
<keyword evidence="2" id="KW-0614">Plasmid</keyword>
<dbReference type="AlphaFoldDB" id="W5SL01"/>
<keyword evidence="1" id="KW-0472">Membrane</keyword>
<name>W5SL01_9SPIR</name>
<proteinExistence type="predicted"/>
<keyword evidence="1" id="KW-1133">Transmembrane helix</keyword>